<dbReference type="SUPFAM" id="SSF56300">
    <property type="entry name" value="Metallo-dependent phosphatases"/>
    <property type="match status" value="1"/>
</dbReference>
<comment type="cofactor">
    <cofactor evidence="2">
        <name>a divalent metal cation</name>
        <dbReference type="ChEBI" id="CHEBI:60240"/>
    </cofactor>
</comment>
<reference evidence="4 5" key="1">
    <citation type="submission" date="2017-12" db="EMBL/GenBank/DDBJ databases">
        <title>Taxonomic description and draft genome of Pradoshia cofamensis Gen. nov., sp. nov., a thermotolerant bacillale isolated from anterior gut of earthworm Eisenia fetida.</title>
        <authorList>
            <person name="Saha T."/>
            <person name="Chakraborty R."/>
        </authorList>
    </citation>
    <scope>NUCLEOTIDE SEQUENCE [LARGE SCALE GENOMIC DNA]</scope>
    <source>
        <strain evidence="4 5">EAG3</strain>
    </source>
</reference>
<accession>A0A2S7MXK8</accession>
<dbReference type="OrthoDB" id="9800565at2"/>
<dbReference type="GO" id="GO:0046872">
    <property type="term" value="F:metal ion binding"/>
    <property type="evidence" value="ECO:0007669"/>
    <property type="project" value="UniProtKB-KW"/>
</dbReference>
<dbReference type="Gene3D" id="3.60.21.10">
    <property type="match status" value="1"/>
</dbReference>
<comment type="caution">
    <text evidence="4">The sequence shown here is derived from an EMBL/GenBank/DDBJ whole genome shotgun (WGS) entry which is preliminary data.</text>
</comment>
<keyword evidence="5" id="KW-1185">Reference proteome</keyword>
<keyword evidence="2" id="KW-0479">Metal-binding</keyword>
<name>A0A2S7MXK8_9BACI</name>
<dbReference type="GO" id="GO:0016787">
    <property type="term" value="F:hydrolase activity"/>
    <property type="evidence" value="ECO:0007669"/>
    <property type="project" value="UniProtKB-UniRule"/>
</dbReference>
<dbReference type="Pfam" id="PF12850">
    <property type="entry name" value="Metallophos_2"/>
    <property type="match status" value="1"/>
</dbReference>
<sequence>MKELKIIALSDTHMPRMAKGLPSTLVKELMDADLILHAGDWQTEAVYEELSKFAPVDGVCGNVDKEELIERFGMKKILEFCGFRIGLVHGHGRKGTTEQRALAAFKEENVNLIIYGHSHIPVLKEIDGLTLLNPGSPTDKRRQPYYSFAIIRIGEEMNVEHVYYQSKT</sequence>
<evidence type="ECO:0000256" key="2">
    <source>
        <dbReference type="RuleBase" id="RU362039"/>
    </source>
</evidence>
<dbReference type="PANTHER" id="PTHR11124">
    <property type="entry name" value="VACUOLAR SORTING PROTEIN VPS29"/>
    <property type="match status" value="1"/>
</dbReference>
<proteinExistence type="inferred from homology"/>
<evidence type="ECO:0000313" key="4">
    <source>
        <dbReference type="EMBL" id="PQD94493.1"/>
    </source>
</evidence>
<comment type="similarity">
    <text evidence="1 2">Belongs to the metallophosphoesterase superfamily. YfcE family.</text>
</comment>
<organism evidence="4 5">
    <name type="scientific">Pradoshia eiseniae</name>
    <dbReference type="NCBI Taxonomy" id="2064768"/>
    <lineage>
        <taxon>Bacteria</taxon>
        <taxon>Bacillati</taxon>
        <taxon>Bacillota</taxon>
        <taxon>Bacilli</taxon>
        <taxon>Bacillales</taxon>
        <taxon>Bacillaceae</taxon>
        <taxon>Pradoshia</taxon>
    </lineage>
</organism>
<dbReference type="Proteomes" id="UP000239663">
    <property type="component" value="Unassembled WGS sequence"/>
</dbReference>
<evidence type="ECO:0000313" key="5">
    <source>
        <dbReference type="Proteomes" id="UP000239663"/>
    </source>
</evidence>
<dbReference type="RefSeq" id="WP_104850131.1">
    <property type="nucleotide sequence ID" value="NZ_PKOZ01000009.1"/>
</dbReference>
<dbReference type="InterPro" id="IPR024654">
    <property type="entry name" value="Calcineurin-like_PHP_lpxH"/>
</dbReference>
<evidence type="ECO:0000256" key="1">
    <source>
        <dbReference type="ARBA" id="ARBA00008950"/>
    </source>
</evidence>
<dbReference type="EC" id="3.1.4.-" evidence="2"/>
<evidence type="ECO:0000259" key="3">
    <source>
        <dbReference type="Pfam" id="PF12850"/>
    </source>
</evidence>
<protein>
    <recommendedName>
        <fullName evidence="2">Phosphoesterase</fullName>
        <ecNumber evidence="2">3.1.4.-</ecNumber>
    </recommendedName>
</protein>
<dbReference type="InterPro" id="IPR000979">
    <property type="entry name" value="Phosphodiesterase_MJ0936/Vps29"/>
</dbReference>
<dbReference type="InterPro" id="IPR029052">
    <property type="entry name" value="Metallo-depent_PP-like"/>
</dbReference>
<dbReference type="AlphaFoldDB" id="A0A2S7MXK8"/>
<gene>
    <name evidence="4" type="ORF">CYL18_13870</name>
</gene>
<dbReference type="EMBL" id="PKOZ01000009">
    <property type="protein sequence ID" value="PQD94493.1"/>
    <property type="molecule type" value="Genomic_DNA"/>
</dbReference>
<feature type="domain" description="Calcineurin-like phosphoesterase" evidence="3">
    <location>
        <begin position="4"/>
        <end position="154"/>
    </location>
</feature>
<dbReference type="NCBIfam" id="TIGR00040">
    <property type="entry name" value="yfcE"/>
    <property type="match status" value="1"/>
</dbReference>